<dbReference type="Proteomes" id="UP000044377">
    <property type="component" value="Unassembled WGS sequence"/>
</dbReference>
<gene>
    <name evidence="1" type="ORF">BN1221_01879</name>
</gene>
<reference evidence="2" key="1">
    <citation type="submission" date="2015-01" db="EMBL/GenBank/DDBJ databases">
        <authorList>
            <person name="Paterson Steve"/>
        </authorList>
    </citation>
    <scope>NUCLEOTIDE SEQUENCE [LARGE SCALE GENOMIC DNA]</scope>
    <source>
        <strain evidence="2">OBR1</strain>
    </source>
</reference>
<dbReference type="AlphaFoldDB" id="A0A0G4JU24"/>
<proteinExistence type="predicted"/>
<keyword evidence="2" id="KW-1185">Reference proteome</keyword>
<protein>
    <submittedName>
        <fullName evidence="1">Uncharacterized protein</fullName>
    </submittedName>
</protein>
<organism evidence="1 2">
    <name type="scientific">Brenneria goodwinii</name>
    <dbReference type="NCBI Taxonomy" id="1109412"/>
    <lineage>
        <taxon>Bacteria</taxon>
        <taxon>Pseudomonadati</taxon>
        <taxon>Pseudomonadota</taxon>
        <taxon>Gammaproteobacteria</taxon>
        <taxon>Enterobacterales</taxon>
        <taxon>Pectobacteriaceae</taxon>
        <taxon>Brenneria</taxon>
    </lineage>
</organism>
<accession>A0A0G4JU24</accession>
<sequence length="87" mass="9929">MKAAPGRLGVSRSISSQIKAEEIMPQSQEEETYQPFLMFAEPLSAIRSVPCRTAFRWRTAVWKGRGRTGVRRALLAERHPCAQKAWR</sequence>
<dbReference type="EMBL" id="CGIG01000001">
    <property type="protein sequence ID" value="CPR16076.1"/>
    <property type="molecule type" value="Genomic_DNA"/>
</dbReference>
<dbReference type="RefSeq" id="WP_048637079.1">
    <property type="nucleotide sequence ID" value="NZ_JAESVQ010000012.1"/>
</dbReference>
<evidence type="ECO:0000313" key="2">
    <source>
        <dbReference type="Proteomes" id="UP000044377"/>
    </source>
</evidence>
<name>A0A0G4JU24_9GAMM</name>
<evidence type="ECO:0000313" key="1">
    <source>
        <dbReference type="EMBL" id="CPR16076.1"/>
    </source>
</evidence>